<protein>
    <submittedName>
        <fullName evidence="2">Uncharacterized protein</fullName>
    </submittedName>
</protein>
<feature type="non-terminal residue" evidence="2">
    <location>
        <position position="1"/>
    </location>
</feature>
<organism evidence="2 3">
    <name type="scientific">Streblomastix strix</name>
    <dbReference type="NCBI Taxonomy" id="222440"/>
    <lineage>
        <taxon>Eukaryota</taxon>
        <taxon>Metamonada</taxon>
        <taxon>Preaxostyla</taxon>
        <taxon>Oxymonadida</taxon>
        <taxon>Streblomastigidae</taxon>
        <taxon>Streblomastix</taxon>
    </lineage>
</organism>
<gene>
    <name evidence="2" type="ORF">EZS28_009142</name>
</gene>
<accession>A0A5J4WJV8</accession>
<reference evidence="2 3" key="1">
    <citation type="submission" date="2019-03" db="EMBL/GenBank/DDBJ databases">
        <title>Single cell metagenomics reveals metabolic interactions within the superorganism composed of flagellate Streblomastix strix and complex community of Bacteroidetes bacteria on its surface.</title>
        <authorList>
            <person name="Treitli S.C."/>
            <person name="Kolisko M."/>
            <person name="Husnik F."/>
            <person name="Keeling P."/>
            <person name="Hampl V."/>
        </authorList>
    </citation>
    <scope>NUCLEOTIDE SEQUENCE [LARGE SCALE GENOMIC DNA]</scope>
    <source>
        <strain evidence="2">ST1C</strain>
    </source>
</reference>
<comment type="caution">
    <text evidence="2">The sequence shown here is derived from an EMBL/GenBank/DDBJ whole genome shotgun (WGS) entry which is preliminary data.</text>
</comment>
<sequence length="102" mass="12275">TFTEHEEDYEAKMKYLCRRILDNNMKAVRREDSEDLFVKNEKRSRDTEDIKPQQSQKSARGEDIEHIQKTMIDLEQGDGDKGWDEPFQRYPEKLNEPRRQQG</sequence>
<evidence type="ECO:0000313" key="3">
    <source>
        <dbReference type="Proteomes" id="UP000324800"/>
    </source>
</evidence>
<feature type="compositionally biased region" description="Basic and acidic residues" evidence="1">
    <location>
        <begin position="39"/>
        <end position="51"/>
    </location>
</feature>
<proteinExistence type="predicted"/>
<evidence type="ECO:0000313" key="2">
    <source>
        <dbReference type="EMBL" id="KAA6395327.1"/>
    </source>
</evidence>
<feature type="compositionally biased region" description="Basic and acidic residues" evidence="1">
    <location>
        <begin position="59"/>
        <end position="68"/>
    </location>
</feature>
<name>A0A5J4WJV8_9EUKA</name>
<evidence type="ECO:0000256" key="1">
    <source>
        <dbReference type="SAM" id="MobiDB-lite"/>
    </source>
</evidence>
<feature type="compositionally biased region" description="Basic and acidic residues" evidence="1">
    <location>
        <begin position="78"/>
        <end position="102"/>
    </location>
</feature>
<dbReference type="EMBL" id="SNRW01001713">
    <property type="protein sequence ID" value="KAA6395327.1"/>
    <property type="molecule type" value="Genomic_DNA"/>
</dbReference>
<feature type="region of interest" description="Disordered" evidence="1">
    <location>
        <begin position="39"/>
        <end position="102"/>
    </location>
</feature>
<dbReference type="AlphaFoldDB" id="A0A5J4WJV8"/>
<dbReference type="Proteomes" id="UP000324800">
    <property type="component" value="Unassembled WGS sequence"/>
</dbReference>